<feature type="compositionally biased region" description="Polar residues" evidence="1">
    <location>
        <begin position="414"/>
        <end position="426"/>
    </location>
</feature>
<comment type="caution">
    <text evidence="2">The sequence shown here is derived from an EMBL/GenBank/DDBJ whole genome shotgun (WGS) entry which is preliminary data.</text>
</comment>
<dbReference type="Proteomes" id="UP001185028">
    <property type="component" value="Unassembled WGS sequence"/>
</dbReference>
<reference evidence="2 3" key="1">
    <citation type="submission" date="2023-07" db="EMBL/GenBank/DDBJ databases">
        <title>Genomic Encyclopedia of Type Strains, Phase IV (KMG-IV): sequencing the most valuable type-strain genomes for metagenomic binning, comparative biology and taxonomic classification.</title>
        <authorList>
            <person name="Goeker M."/>
        </authorList>
    </citation>
    <scope>NUCLEOTIDE SEQUENCE [LARGE SCALE GENOMIC DNA]</scope>
    <source>
        <strain evidence="2 3">DSM 22170</strain>
    </source>
</reference>
<protein>
    <submittedName>
        <fullName evidence="2">YbbR domain-containing protein</fullName>
    </submittedName>
</protein>
<dbReference type="Gene3D" id="2.170.120.30">
    <property type="match status" value="2"/>
</dbReference>
<gene>
    <name evidence="2" type="ORF">JOC58_003145</name>
</gene>
<feature type="compositionally biased region" description="Low complexity" evidence="1">
    <location>
        <begin position="490"/>
        <end position="508"/>
    </location>
</feature>
<sequence length="533" mass="54542">MMDKWISNNTVAKVLALVVSILLWVMVHMDNNTIPTSTTSAAMGTSVINNVEVQPYGFDEDKYVLKSIEPATVNIEVRGQSDLISYFSTNSYKAKVNLSDIKGAGTVTLPIVAETPASVQYVSSTPGFVKVTIEEKTSNTFVPQIKVEGEPAEGYQKGDPVITDGTDKVKVTLPESRLSDVGSVQGVINIAGASDTVSKTVTLAVYDKSGTAMKDAVVSPASIKVQVPIGASSRTLPLNLSYIGQLPDNLVLAGTEVSADEVTVYGSESELSSLGSSITASVNLSSIDQAGTVTLTAALDLPEGTDRISPSSVQVKITTEEFSERTVQNVPVRLTGIGTNLEASITEPQSQQVAISIKGAPDAIQAVRPEDIKASINLSGRAAGTYKLPVQVVLPETVSLSNPGEQISVTVTVTEGNGSGTSTESQPNNNEGSSGNTGEGEPGNGTEAGNNSGNGSSTPSEPPGSESGTGTGSGTETPSEEGSNSGGTGTDTPTDGSSDSSANSGDAGTNTGAQASTVDQALGKPAVSANTYH</sequence>
<evidence type="ECO:0000256" key="1">
    <source>
        <dbReference type="SAM" id="MobiDB-lite"/>
    </source>
</evidence>
<dbReference type="RefSeq" id="WP_188777429.1">
    <property type="nucleotide sequence ID" value="NZ_BMMB01000009.1"/>
</dbReference>
<proteinExistence type="predicted"/>
<name>A0ABU1J167_9BACL</name>
<feature type="region of interest" description="Disordered" evidence="1">
    <location>
        <begin position="414"/>
        <end position="533"/>
    </location>
</feature>
<dbReference type="PANTHER" id="PTHR37804:SF1">
    <property type="entry name" value="CDAA REGULATORY PROTEIN CDAR"/>
    <property type="match status" value="1"/>
</dbReference>
<feature type="compositionally biased region" description="Polar residues" evidence="1">
    <location>
        <begin position="509"/>
        <end position="519"/>
    </location>
</feature>
<accession>A0ABU1J167</accession>
<evidence type="ECO:0000313" key="2">
    <source>
        <dbReference type="EMBL" id="MDR6245244.1"/>
    </source>
</evidence>
<dbReference type="InterPro" id="IPR012505">
    <property type="entry name" value="YbbR"/>
</dbReference>
<dbReference type="Gene3D" id="2.170.120.40">
    <property type="entry name" value="YbbR-like domain"/>
    <property type="match status" value="2"/>
</dbReference>
<organism evidence="2 3">
    <name type="scientific">Paenibacillus hunanensis</name>
    <dbReference type="NCBI Taxonomy" id="539262"/>
    <lineage>
        <taxon>Bacteria</taxon>
        <taxon>Bacillati</taxon>
        <taxon>Bacillota</taxon>
        <taxon>Bacilli</taxon>
        <taxon>Bacillales</taxon>
        <taxon>Paenibacillaceae</taxon>
        <taxon>Paenibacillus</taxon>
    </lineage>
</organism>
<keyword evidence="3" id="KW-1185">Reference proteome</keyword>
<feature type="compositionally biased region" description="Low complexity" evidence="1">
    <location>
        <begin position="474"/>
        <end position="483"/>
    </location>
</feature>
<feature type="compositionally biased region" description="Low complexity" evidence="1">
    <location>
        <begin position="444"/>
        <end position="466"/>
    </location>
</feature>
<dbReference type="PANTHER" id="PTHR37804">
    <property type="entry name" value="CDAA REGULATORY PROTEIN CDAR"/>
    <property type="match status" value="1"/>
</dbReference>
<evidence type="ECO:0000313" key="3">
    <source>
        <dbReference type="Proteomes" id="UP001185028"/>
    </source>
</evidence>
<dbReference type="EMBL" id="JAVDQH010000013">
    <property type="protein sequence ID" value="MDR6245244.1"/>
    <property type="molecule type" value="Genomic_DNA"/>
</dbReference>
<dbReference type="InterPro" id="IPR053154">
    <property type="entry name" value="c-di-AMP_regulator"/>
</dbReference>
<dbReference type="Pfam" id="PF07949">
    <property type="entry name" value="YbbR"/>
    <property type="match status" value="4"/>
</dbReference>